<dbReference type="InterPro" id="IPR001647">
    <property type="entry name" value="HTH_TetR"/>
</dbReference>
<reference evidence="6 7" key="1">
    <citation type="journal article" date="2013" name="PLoS ONE">
        <title>The first genomic and proteomic characterization of a deep-sea sulfate reducer: insights into the piezophilic lifestyle of Desulfovibrio piezophilus.</title>
        <authorList>
            <person name="Pradel N."/>
            <person name="Ji B."/>
            <person name="Gimenez G."/>
            <person name="Talla E."/>
            <person name="Lenoble P."/>
            <person name="Garel M."/>
            <person name="Tamburini C."/>
            <person name="Fourquet P."/>
            <person name="Lebrun R."/>
            <person name="Bertin P."/>
            <person name="Denis Y."/>
            <person name="Pophillat M."/>
            <person name="Barbe V."/>
            <person name="Ollivier B."/>
            <person name="Dolla A."/>
        </authorList>
    </citation>
    <scope>NUCLEOTIDE SEQUENCE [LARGE SCALE GENOMIC DNA]</scope>
    <source>
        <strain evidence="7">DSM 10523 / SB164P1</strain>
    </source>
</reference>
<evidence type="ECO:0000259" key="5">
    <source>
        <dbReference type="PROSITE" id="PS50977"/>
    </source>
</evidence>
<reference evidence="7" key="2">
    <citation type="journal article" date="2013" name="Stand. Genomic Sci.">
        <title>Complete genome sequence of Desulfocapsa sulfexigens, a marine deltaproteobacterium specialized in disproportionating inorganic sulfur compounds.</title>
        <authorList>
            <person name="Finster K.W."/>
            <person name="Kjeldsen K.U."/>
            <person name="Kube M."/>
            <person name="Reinhardt R."/>
            <person name="Mussmann M."/>
            <person name="Amann R."/>
            <person name="Schreiber L."/>
        </authorList>
    </citation>
    <scope>NUCLEOTIDE SEQUENCE [LARGE SCALE GENOMIC DNA]</scope>
    <source>
        <strain evidence="7">DSM 10523 / SB164P1</strain>
    </source>
</reference>
<protein>
    <submittedName>
        <fullName evidence="6">Transcriptional regulator, TetR family</fullName>
    </submittedName>
</protein>
<dbReference type="PATRIC" id="fig|879567.3.peg.2423"/>
<dbReference type="GO" id="GO:0003677">
    <property type="term" value="F:DNA binding"/>
    <property type="evidence" value="ECO:0007669"/>
    <property type="project" value="UniProtKB-UniRule"/>
</dbReference>
<dbReference type="InterPro" id="IPR036271">
    <property type="entry name" value="Tet_transcr_reg_TetR-rel_C_sf"/>
</dbReference>
<evidence type="ECO:0000313" key="7">
    <source>
        <dbReference type="Proteomes" id="UP000011724"/>
    </source>
</evidence>
<dbReference type="BioCyc" id="DPIE1322246:BN4_RS11425-MONOMER"/>
<organism evidence="6 7">
    <name type="scientific">Pseudodesulfovibrio piezophilus (strain DSM 21447 / JCM 15486 / C1TLV30)</name>
    <name type="common">Desulfovibrio piezophilus</name>
    <dbReference type="NCBI Taxonomy" id="1322246"/>
    <lineage>
        <taxon>Bacteria</taxon>
        <taxon>Pseudomonadati</taxon>
        <taxon>Thermodesulfobacteriota</taxon>
        <taxon>Desulfovibrionia</taxon>
        <taxon>Desulfovibrionales</taxon>
        <taxon>Desulfovibrionaceae</taxon>
    </lineage>
</organism>
<dbReference type="AlphaFoldDB" id="M1WMF4"/>
<dbReference type="PRINTS" id="PR00455">
    <property type="entry name" value="HTHTETR"/>
</dbReference>
<dbReference type="EMBL" id="FO203427">
    <property type="protein sequence ID" value="CCH49510.1"/>
    <property type="molecule type" value="Genomic_DNA"/>
</dbReference>
<dbReference type="SUPFAM" id="SSF48498">
    <property type="entry name" value="Tetracyclin repressor-like, C-terminal domain"/>
    <property type="match status" value="1"/>
</dbReference>
<evidence type="ECO:0000313" key="6">
    <source>
        <dbReference type="EMBL" id="CCH49510.1"/>
    </source>
</evidence>
<dbReference type="PANTHER" id="PTHR47506">
    <property type="entry name" value="TRANSCRIPTIONAL REGULATORY PROTEIN"/>
    <property type="match status" value="1"/>
</dbReference>
<evidence type="ECO:0000256" key="3">
    <source>
        <dbReference type="ARBA" id="ARBA00023163"/>
    </source>
</evidence>
<dbReference type="Pfam" id="PF00440">
    <property type="entry name" value="TetR_N"/>
    <property type="match status" value="1"/>
</dbReference>
<dbReference type="Proteomes" id="UP000011724">
    <property type="component" value="Chromosome"/>
</dbReference>
<evidence type="ECO:0000256" key="2">
    <source>
        <dbReference type="ARBA" id="ARBA00023125"/>
    </source>
</evidence>
<dbReference type="SUPFAM" id="SSF46689">
    <property type="entry name" value="Homeodomain-like"/>
    <property type="match status" value="1"/>
</dbReference>
<dbReference type="HOGENOM" id="CLU_069356_12_2_7"/>
<evidence type="ECO:0000256" key="1">
    <source>
        <dbReference type="ARBA" id="ARBA00023015"/>
    </source>
</evidence>
<accession>M1WMF4</accession>
<dbReference type="KEGG" id="dpi:BN4_12275"/>
<dbReference type="PROSITE" id="PS50977">
    <property type="entry name" value="HTH_TETR_2"/>
    <property type="match status" value="1"/>
</dbReference>
<feature type="domain" description="HTH tetR-type" evidence="5">
    <location>
        <begin position="1"/>
        <end position="61"/>
    </location>
</feature>
<dbReference type="PANTHER" id="PTHR47506:SF6">
    <property type="entry name" value="HTH-TYPE TRANSCRIPTIONAL REPRESSOR NEMR"/>
    <property type="match status" value="1"/>
</dbReference>
<dbReference type="InterPro" id="IPR009057">
    <property type="entry name" value="Homeodomain-like_sf"/>
</dbReference>
<dbReference type="OrthoDB" id="5394806at2"/>
<dbReference type="RefSeq" id="WP_015415553.1">
    <property type="nucleotide sequence ID" value="NC_020409.1"/>
</dbReference>
<dbReference type="Gene3D" id="1.10.357.10">
    <property type="entry name" value="Tetracycline Repressor, domain 2"/>
    <property type="match status" value="1"/>
</dbReference>
<keyword evidence="7" id="KW-1185">Reference proteome</keyword>
<sequence>MKKKEAILKVATVMFANKGFVDTSGQELARMTGVAEGTIFYHFGSKEGLLLAILEKTRDEIVDQFEQFFENRPFASGLEMIEEVVAFHLYLAGLMEDKFLLLHRHFLYKFSESNQGFRQNLEAIYNCLVDIFEKAIATGRADGSISQDVNPRKSALILFTMVDGLVRFKNYNLYDAGALFNELMAMCRRMLRAECHDPSI</sequence>
<keyword evidence="2 4" id="KW-0238">DNA-binding</keyword>
<dbReference type="eggNOG" id="COG1309">
    <property type="taxonomic scope" value="Bacteria"/>
</dbReference>
<keyword evidence="3" id="KW-0804">Transcription</keyword>
<keyword evidence="1" id="KW-0805">Transcription regulation</keyword>
<name>M1WMF4_PSEP2</name>
<proteinExistence type="predicted"/>
<gene>
    <name evidence="6" type="ordered locus">BN4_12275</name>
</gene>
<feature type="DNA-binding region" description="H-T-H motif" evidence="4">
    <location>
        <begin position="24"/>
        <end position="43"/>
    </location>
</feature>
<evidence type="ECO:0000256" key="4">
    <source>
        <dbReference type="PROSITE-ProRule" id="PRU00335"/>
    </source>
</evidence>
<dbReference type="STRING" id="1322246.BN4_12275"/>